<dbReference type="SUPFAM" id="SSF53474">
    <property type="entry name" value="alpha/beta-Hydrolases"/>
    <property type="match status" value="1"/>
</dbReference>
<dbReference type="Proteomes" id="UP000663850">
    <property type="component" value="Unassembled WGS sequence"/>
</dbReference>
<dbReference type="CDD" id="cd00519">
    <property type="entry name" value="Lipase_3"/>
    <property type="match status" value="1"/>
</dbReference>
<feature type="signal peptide" evidence="6">
    <location>
        <begin position="1"/>
        <end position="16"/>
    </location>
</feature>
<dbReference type="InterPro" id="IPR002921">
    <property type="entry name" value="Fungal_lipase-type"/>
</dbReference>
<comment type="caution">
    <text evidence="8">The sequence shown here is derived from an EMBL/GenBank/DDBJ whole genome shotgun (WGS) entry which is preliminary data.</text>
</comment>
<dbReference type="GO" id="GO:0030677">
    <property type="term" value="C:ribonuclease P complex"/>
    <property type="evidence" value="ECO:0007669"/>
    <property type="project" value="InterPro"/>
</dbReference>
<dbReference type="EMBL" id="CAJMWZ010002507">
    <property type="protein sequence ID" value="CAE6457173.1"/>
    <property type="molecule type" value="Genomic_DNA"/>
</dbReference>
<evidence type="ECO:0000256" key="6">
    <source>
        <dbReference type="SAM" id="SignalP"/>
    </source>
</evidence>
<dbReference type="Pfam" id="PF08584">
    <property type="entry name" value="Ribonuc_P_40"/>
    <property type="match status" value="1"/>
</dbReference>
<dbReference type="PANTHER" id="PTHR45856">
    <property type="entry name" value="ALPHA/BETA-HYDROLASES SUPERFAMILY PROTEIN"/>
    <property type="match status" value="1"/>
</dbReference>
<evidence type="ECO:0000256" key="2">
    <source>
        <dbReference type="ARBA" id="ARBA00043996"/>
    </source>
</evidence>
<dbReference type="InterPro" id="IPR029058">
    <property type="entry name" value="AB_hydrolase_fold"/>
</dbReference>
<feature type="chain" id="PRO_5034848769" description="Fungal lipase-type domain-containing protein" evidence="6">
    <location>
        <begin position="17"/>
        <end position="647"/>
    </location>
</feature>
<dbReference type="AlphaFoldDB" id="A0A8H3BHN0"/>
<keyword evidence="6" id="KW-0732">Signal</keyword>
<dbReference type="InterPro" id="IPR013893">
    <property type="entry name" value="RNase_P_Rpp40"/>
</dbReference>
<comment type="catalytic activity">
    <reaction evidence="3">
        <text>a diacylglycerol + H2O = a monoacylglycerol + a fatty acid + H(+)</text>
        <dbReference type="Rhea" id="RHEA:32731"/>
        <dbReference type="ChEBI" id="CHEBI:15377"/>
        <dbReference type="ChEBI" id="CHEBI:15378"/>
        <dbReference type="ChEBI" id="CHEBI:17408"/>
        <dbReference type="ChEBI" id="CHEBI:18035"/>
        <dbReference type="ChEBI" id="CHEBI:28868"/>
    </reaction>
</comment>
<reference evidence="8" key="1">
    <citation type="submission" date="2021-01" db="EMBL/GenBank/DDBJ databases">
        <authorList>
            <person name="Kaushik A."/>
        </authorList>
    </citation>
    <scope>NUCLEOTIDE SEQUENCE</scope>
    <source>
        <strain evidence="8">Type strain: AG8-Rh-89/</strain>
    </source>
</reference>
<protein>
    <recommendedName>
        <fullName evidence="7">Fungal lipase-type domain-containing protein</fullName>
    </recommendedName>
</protein>
<comment type="catalytic activity">
    <reaction evidence="4">
        <text>a monoacylglycerol + H2O = glycerol + a fatty acid + H(+)</text>
        <dbReference type="Rhea" id="RHEA:15245"/>
        <dbReference type="ChEBI" id="CHEBI:15377"/>
        <dbReference type="ChEBI" id="CHEBI:15378"/>
        <dbReference type="ChEBI" id="CHEBI:17408"/>
        <dbReference type="ChEBI" id="CHEBI:17754"/>
        <dbReference type="ChEBI" id="CHEBI:28868"/>
    </reaction>
</comment>
<name>A0A8H3BHN0_9AGAM</name>
<dbReference type="InterPro" id="IPR051218">
    <property type="entry name" value="Sec_MonoDiacylglyc_Lipase"/>
</dbReference>
<comment type="similarity">
    <text evidence="2">Belongs to the AB hydrolase superfamily. Lipase family. Class 3 subfamily.</text>
</comment>
<proteinExistence type="inferred from homology"/>
<dbReference type="Pfam" id="PF01764">
    <property type="entry name" value="Lipase_3"/>
    <property type="match status" value="1"/>
</dbReference>
<dbReference type="PANTHER" id="PTHR45856:SF25">
    <property type="entry name" value="FUNGAL LIPASE-LIKE DOMAIN-CONTAINING PROTEIN"/>
    <property type="match status" value="1"/>
</dbReference>
<dbReference type="GO" id="GO:0006629">
    <property type="term" value="P:lipid metabolic process"/>
    <property type="evidence" value="ECO:0007669"/>
    <property type="project" value="InterPro"/>
</dbReference>
<feature type="region of interest" description="Disordered" evidence="5">
    <location>
        <begin position="313"/>
        <end position="333"/>
    </location>
</feature>
<evidence type="ECO:0000256" key="1">
    <source>
        <dbReference type="ARBA" id="ARBA00023157"/>
    </source>
</evidence>
<dbReference type="GO" id="GO:0001682">
    <property type="term" value="P:tRNA 5'-leader removal"/>
    <property type="evidence" value="ECO:0007669"/>
    <property type="project" value="InterPro"/>
</dbReference>
<evidence type="ECO:0000256" key="5">
    <source>
        <dbReference type="SAM" id="MobiDB-lite"/>
    </source>
</evidence>
<accession>A0A8H3BHN0</accession>
<sequence length="647" mass="69535">MFRVLSALLFAGVAGAAPTLLDRGTSISVVPAATISTYIPYASFASAAYCSAASTWTCAQCKNLPGFVPYSTGGDGDAVPKWYVGWWPAQSTVVVGHQGTNPAQLESLLTDAEVVMSSLSTSLFPGVSSSVKAHDGFMKAQADTATTILAAVKTLLTAHSASKVLAIGHSLGGAIATLDALYFKLNLPSTVSIKAVGNQDFANLIDSKITDFSHVTHEKDLVPIIPGKNLTEDVPGMTPSSPGLPQGVSSGMSTQAAKSILPLARGMLASGKITQMPTVRPERYRTSLTEIPKIMLDHTTGFTSAATTVELNPPLSSSCQRNERPFSAEKVPQTSHRLRARSYTFANDIRSPGKPTFITFCNALEVIVPAHSPHEARLGAQVARYAITSGVRLADVISSYTAEKARSKTNMSMSARDEEGAWLIDSQLGLLVMKISKERYQTLGIAGKETNGAYTIQIDLKDKATKLYSRAKDALGGWDKTWDVWSTADKDVSDLPMSKLPHIIKKVEPETVLLKDVLIPSGLPVEEDEDEAWIDLFEWVGMCTIGTNGSPRIATVDQINPYISSYSAPEESNTGSVTRFRWEGPLPDNFIRDTIQVVREGEQTGLVAFSISAFDHVPYYMPRSRCEACAGVFCSGVWALAEILSPV</sequence>
<gene>
    <name evidence="8" type="ORF">RDB_LOCUS46882</name>
</gene>
<feature type="domain" description="Fungal lipase-type" evidence="7">
    <location>
        <begin position="94"/>
        <end position="228"/>
    </location>
</feature>
<organism evidence="8 9">
    <name type="scientific">Rhizoctonia solani</name>
    <dbReference type="NCBI Taxonomy" id="456999"/>
    <lineage>
        <taxon>Eukaryota</taxon>
        <taxon>Fungi</taxon>
        <taxon>Dikarya</taxon>
        <taxon>Basidiomycota</taxon>
        <taxon>Agaricomycotina</taxon>
        <taxon>Agaricomycetes</taxon>
        <taxon>Cantharellales</taxon>
        <taxon>Ceratobasidiaceae</taxon>
        <taxon>Rhizoctonia</taxon>
    </lineage>
</organism>
<evidence type="ECO:0000313" key="9">
    <source>
        <dbReference type="Proteomes" id="UP000663850"/>
    </source>
</evidence>
<keyword evidence="1" id="KW-1015">Disulfide bond</keyword>
<evidence type="ECO:0000313" key="8">
    <source>
        <dbReference type="EMBL" id="CAE6457173.1"/>
    </source>
</evidence>
<evidence type="ECO:0000256" key="3">
    <source>
        <dbReference type="ARBA" id="ARBA00047591"/>
    </source>
</evidence>
<evidence type="ECO:0000256" key="4">
    <source>
        <dbReference type="ARBA" id="ARBA00048461"/>
    </source>
</evidence>
<evidence type="ECO:0000259" key="7">
    <source>
        <dbReference type="Pfam" id="PF01764"/>
    </source>
</evidence>
<dbReference type="Gene3D" id="3.40.50.1820">
    <property type="entry name" value="alpha/beta hydrolase"/>
    <property type="match status" value="1"/>
</dbReference>